<organism evidence="15 16">
    <name type="scientific">Acrodontium crateriforme</name>
    <dbReference type="NCBI Taxonomy" id="150365"/>
    <lineage>
        <taxon>Eukaryota</taxon>
        <taxon>Fungi</taxon>
        <taxon>Dikarya</taxon>
        <taxon>Ascomycota</taxon>
        <taxon>Pezizomycotina</taxon>
        <taxon>Dothideomycetes</taxon>
        <taxon>Dothideomycetidae</taxon>
        <taxon>Mycosphaerellales</taxon>
        <taxon>Teratosphaeriaceae</taxon>
        <taxon>Acrodontium</taxon>
    </lineage>
</organism>
<keyword evidence="11" id="KW-0464">Manganese</keyword>
<gene>
    <name evidence="15" type="ORF">R9X50_00747100</name>
</gene>
<keyword evidence="6" id="KW-0507">mRNA processing</keyword>
<evidence type="ECO:0000313" key="15">
    <source>
        <dbReference type="EMBL" id="WPH04579.1"/>
    </source>
</evidence>
<dbReference type="GO" id="GO:0046872">
    <property type="term" value="F:metal ion binding"/>
    <property type="evidence" value="ECO:0007669"/>
    <property type="project" value="UniProtKB-KW"/>
</dbReference>
<keyword evidence="16" id="KW-1185">Reference proteome</keyword>
<keyword evidence="8" id="KW-0378">Hydrolase</keyword>
<evidence type="ECO:0000256" key="8">
    <source>
        <dbReference type="ARBA" id="ARBA00022801"/>
    </source>
</evidence>
<feature type="domain" description="Lariat debranching enzyme C-terminal" evidence="14">
    <location>
        <begin position="386"/>
        <end position="537"/>
    </location>
</feature>
<dbReference type="Pfam" id="PF05011">
    <property type="entry name" value="DBR1"/>
    <property type="match status" value="1"/>
</dbReference>
<evidence type="ECO:0000256" key="10">
    <source>
        <dbReference type="ARBA" id="ARBA00023004"/>
    </source>
</evidence>
<dbReference type="InterPro" id="IPR029052">
    <property type="entry name" value="Metallo-depent_PP-like"/>
</dbReference>
<evidence type="ECO:0000256" key="12">
    <source>
        <dbReference type="ARBA" id="ARBA00023242"/>
    </source>
</evidence>
<keyword evidence="7" id="KW-0479">Metal-binding</keyword>
<comment type="cofactor">
    <cofactor evidence="2">
        <name>Zn(2+)</name>
        <dbReference type="ChEBI" id="CHEBI:29105"/>
    </cofactor>
</comment>
<evidence type="ECO:0000256" key="2">
    <source>
        <dbReference type="ARBA" id="ARBA00001947"/>
    </source>
</evidence>
<dbReference type="SMART" id="SM01124">
    <property type="entry name" value="DBR1"/>
    <property type="match status" value="1"/>
</dbReference>
<dbReference type="PANTHER" id="PTHR12849:SF0">
    <property type="entry name" value="LARIAT DEBRANCHING ENZYME"/>
    <property type="match status" value="1"/>
</dbReference>
<protein>
    <submittedName>
        <fullName evidence="15">DBR1-domain-containing protein</fullName>
    </submittedName>
</protein>
<dbReference type="CDD" id="cd00844">
    <property type="entry name" value="MPP_Dbr1_N"/>
    <property type="match status" value="1"/>
</dbReference>
<comment type="subcellular location">
    <subcellularLocation>
        <location evidence="4">Nucleus</location>
    </subcellularLocation>
</comment>
<accession>A0AAQ3MA80</accession>
<feature type="region of interest" description="Disordered" evidence="13">
    <location>
        <begin position="370"/>
        <end position="389"/>
    </location>
</feature>
<comment type="cofactor">
    <cofactor evidence="1">
        <name>Mn(2+)</name>
        <dbReference type="ChEBI" id="CHEBI:29035"/>
    </cofactor>
</comment>
<reference evidence="15 16" key="1">
    <citation type="submission" date="2023-11" db="EMBL/GenBank/DDBJ databases">
        <title>An acidophilic fungus is an integral part of prey digestion in a carnivorous sundew plant.</title>
        <authorList>
            <person name="Tsai I.J."/>
        </authorList>
    </citation>
    <scope>NUCLEOTIDE SEQUENCE [LARGE SCALE GENOMIC DNA]</scope>
    <source>
        <strain evidence="15">169a</strain>
    </source>
</reference>
<evidence type="ECO:0000313" key="16">
    <source>
        <dbReference type="Proteomes" id="UP001303373"/>
    </source>
</evidence>
<comment type="similarity">
    <text evidence="5">Belongs to the lariat debranching enzyme family.</text>
</comment>
<dbReference type="InterPro" id="IPR007708">
    <property type="entry name" value="DBR1_C"/>
</dbReference>
<dbReference type="GO" id="GO:0008419">
    <property type="term" value="F:RNA lariat debranching enzyme activity"/>
    <property type="evidence" value="ECO:0007669"/>
    <property type="project" value="UniProtKB-ARBA"/>
</dbReference>
<keyword evidence="10" id="KW-0408">Iron</keyword>
<evidence type="ECO:0000256" key="4">
    <source>
        <dbReference type="ARBA" id="ARBA00004123"/>
    </source>
</evidence>
<evidence type="ECO:0000259" key="14">
    <source>
        <dbReference type="SMART" id="SM01124"/>
    </source>
</evidence>
<evidence type="ECO:0000256" key="9">
    <source>
        <dbReference type="ARBA" id="ARBA00022833"/>
    </source>
</evidence>
<name>A0AAQ3MA80_9PEZI</name>
<keyword evidence="9" id="KW-0862">Zinc</keyword>
<evidence type="ECO:0000256" key="3">
    <source>
        <dbReference type="ARBA" id="ARBA00001954"/>
    </source>
</evidence>
<dbReference type="EMBL" id="CP138592">
    <property type="protein sequence ID" value="WPH04579.1"/>
    <property type="molecule type" value="Genomic_DNA"/>
</dbReference>
<comment type="cofactor">
    <cofactor evidence="3">
        <name>Fe(2+)</name>
        <dbReference type="ChEBI" id="CHEBI:29033"/>
    </cofactor>
</comment>
<dbReference type="AlphaFoldDB" id="A0AAQ3MA80"/>
<dbReference type="InterPro" id="IPR004843">
    <property type="entry name" value="Calcineurin-like_PHP"/>
</dbReference>
<dbReference type="InterPro" id="IPR041816">
    <property type="entry name" value="Dbr1_N"/>
</dbReference>
<evidence type="ECO:0000256" key="5">
    <source>
        <dbReference type="ARBA" id="ARBA00006045"/>
    </source>
</evidence>
<dbReference type="GO" id="GO:0005634">
    <property type="term" value="C:nucleus"/>
    <property type="evidence" value="ECO:0007669"/>
    <property type="project" value="UniProtKB-SubCell"/>
</dbReference>
<feature type="compositionally biased region" description="Basic residues" evidence="13">
    <location>
        <begin position="583"/>
        <end position="594"/>
    </location>
</feature>
<evidence type="ECO:0000256" key="11">
    <source>
        <dbReference type="ARBA" id="ARBA00023211"/>
    </source>
</evidence>
<evidence type="ECO:0000256" key="13">
    <source>
        <dbReference type="SAM" id="MobiDB-lite"/>
    </source>
</evidence>
<dbReference type="GO" id="GO:0000398">
    <property type="term" value="P:mRNA splicing, via spliceosome"/>
    <property type="evidence" value="ECO:0007669"/>
    <property type="project" value="TreeGrafter"/>
</dbReference>
<dbReference type="PANTHER" id="PTHR12849">
    <property type="entry name" value="RNA LARIAT DEBRANCHING ENZYME"/>
    <property type="match status" value="1"/>
</dbReference>
<feature type="region of interest" description="Disordered" evidence="13">
    <location>
        <begin position="261"/>
        <end position="290"/>
    </location>
</feature>
<dbReference type="Pfam" id="PF00149">
    <property type="entry name" value="Metallophos"/>
    <property type="match status" value="1"/>
</dbReference>
<proteinExistence type="inferred from homology"/>
<evidence type="ECO:0000256" key="7">
    <source>
        <dbReference type="ARBA" id="ARBA00022723"/>
    </source>
</evidence>
<keyword evidence="12" id="KW-0539">Nucleus</keyword>
<evidence type="ECO:0000256" key="1">
    <source>
        <dbReference type="ARBA" id="ARBA00001936"/>
    </source>
</evidence>
<sequence length="594" mass="66668">MDIHLEEKQGVRLAIEGCGHGTLHAIYASIDEACKRKNWPGVDLLIVGGDFQSVRNAYDLRCVSMPAKYRSMCDFHEYYSGKRQAPYLTIFVGGNHEASNYLFELYYGGWVAPNIYYMGAANVLRLGPLRIAGMSGIWKGYNYRKPHFERLPYNESDLKSIYHVRELDTRKLLQITTQVDIGISHDWPKGIEWKGNFKQLFRRKAHLEEDARNGQLGSVAAQQVLDWLRPKYWFSAHLHCKYAAIVQHGVQYSVKAMKESGSATSAPKNDNEIDLDNDLDQVPAKKNEDELDLDLDDDMEASVSDRPIAISCAPQVSNSQEIDLDLDEDWNGVASAIPTQDLDGANLLVESNGQQSASSSSLIEARAALPASFTRPPPPPKEELTERPSAISNTATNFLALDKCMPHKDFLQLTDIPIHGDDGSWAERRPFKLEYDREWLAITRAFARCEPLLVGDITAQSYRLKSQKEYLALIKEQETWVIQNLSDADVVVPENFEVTAPVYDGGDWNLPQYSQIEEQPNPQTARFCELLQIPNALSITNEERVARMAAGPRTDPDGERFTANKRGRGGFGQGRGRGDGRGRGRGNGRGRGFR</sequence>
<dbReference type="Proteomes" id="UP001303373">
    <property type="component" value="Chromosome 13"/>
</dbReference>
<feature type="region of interest" description="Disordered" evidence="13">
    <location>
        <begin position="549"/>
        <end position="594"/>
    </location>
</feature>
<dbReference type="SUPFAM" id="SSF56300">
    <property type="entry name" value="Metallo-dependent phosphatases"/>
    <property type="match status" value="1"/>
</dbReference>
<evidence type="ECO:0000256" key="6">
    <source>
        <dbReference type="ARBA" id="ARBA00022664"/>
    </source>
</evidence>